<dbReference type="Proteomes" id="UP000192660">
    <property type="component" value="Unassembled WGS sequence"/>
</dbReference>
<dbReference type="RefSeq" id="WP_020375342.1">
    <property type="nucleotide sequence ID" value="NZ_FWWY01000001.1"/>
</dbReference>
<reference evidence="2" key="1">
    <citation type="submission" date="2017-04" db="EMBL/GenBank/DDBJ databases">
        <authorList>
            <person name="Varghese N."/>
            <person name="Submissions S."/>
        </authorList>
    </citation>
    <scope>NUCLEOTIDE SEQUENCE [LARGE SCALE GENOMIC DNA]</scope>
    <source>
        <strain evidence="2">DSM 9293</strain>
    </source>
</reference>
<dbReference type="AlphaFoldDB" id="A0A1W1WC27"/>
<dbReference type="EMBL" id="FWWY01000001">
    <property type="protein sequence ID" value="SMC03846.1"/>
    <property type="molecule type" value="Genomic_DNA"/>
</dbReference>
<name>A0A1W1WC27_SULTA</name>
<evidence type="ECO:0000313" key="2">
    <source>
        <dbReference type="Proteomes" id="UP000192660"/>
    </source>
</evidence>
<evidence type="ECO:0000313" key="1">
    <source>
        <dbReference type="EMBL" id="SMC03846.1"/>
    </source>
</evidence>
<accession>A0A1W1WC27</accession>
<sequence>MVEITKNGVGFRHNAREFVEQFFRNEAGMAINDREGSGYHIFLAVHGATILYLDPV</sequence>
<gene>
    <name evidence="1" type="ORF">SAMN00768000_1308</name>
</gene>
<proteinExistence type="predicted"/>
<organism evidence="1 2">
    <name type="scientific">Sulfobacillus thermosulfidooxidans (strain DSM 9293 / VKM B-1269 / AT-1)</name>
    <dbReference type="NCBI Taxonomy" id="929705"/>
    <lineage>
        <taxon>Bacteria</taxon>
        <taxon>Bacillati</taxon>
        <taxon>Bacillota</taxon>
        <taxon>Clostridia</taxon>
        <taxon>Eubacteriales</taxon>
        <taxon>Clostridiales Family XVII. Incertae Sedis</taxon>
        <taxon>Sulfobacillus</taxon>
    </lineage>
</organism>
<protein>
    <submittedName>
        <fullName evidence="1">Uncharacterized protein</fullName>
    </submittedName>
</protein>
<keyword evidence="2" id="KW-1185">Reference proteome</keyword>